<evidence type="ECO:0000256" key="5">
    <source>
        <dbReference type="ARBA" id="ARBA00025606"/>
    </source>
</evidence>
<dbReference type="RefSeq" id="WP_036769910.1">
    <property type="nucleotide sequence ID" value="NZ_CP027852.1"/>
</dbReference>
<sequence length="233" mass="25403">MSQHLVDLKGSNFTLTVVHPHTSDPNQLKQALSAKVQQAPAFFQGAPVVLNVADLAEQADFRRLKRVIREAGLFLVGVSGCINEKQRETVRKAGLPILTEGKTKEPKPESKPAPEAIEPEPVMTAVATKVINTPVRSGQRIYAKNCDLIVNNHVSEGAELIADGHIHVYGIMRGRAAAGADGRPDSSIFCLNMQAELLSISGQYALSEQIPTEVWKKATRVVLRDNNIHFEAL</sequence>
<dbReference type="GO" id="GO:1901891">
    <property type="term" value="P:regulation of cell septum assembly"/>
    <property type="evidence" value="ECO:0007669"/>
    <property type="project" value="InterPro"/>
</dbReference>
<evidence type="ECO:0000313" key="7">
    <source>
        <dbReference type="EMBL" id="MBO1107073.1"/>
    </source>
</evidence>
<gene>
    <name evidence="6 7" type="primary">minC</name>
    <name evidence="7" type="ORF">J2R62_02355</name>
</gene>
<organism evidence="7 8">
    <name type="scientific">Plesiomonas shigelloides</name>
    <name type="common">Aeromonas shigelloides</name>
    <dbReference type="NCBI Taxonomy" id="703"/>
    <lineage>
        <taxon>Bacteria</taxon>
        <taxon>Pseudomonadati</taxon>
        <taxon>Pseudomonadota</taxon>
        <taxon>Gammaproteobacteria</taxon>
        <taxon>Enterobacterales</taxon>
        <taxon>Enterobacteriaceae</taxon>
        <taxon>Plesiomonas</taxon>
    </lineage>
</organism>
<name>A0A2P1VTR3_PLESH</name>
<dbReference type="InterPro" id="IPR013033">
    <property type="entry name" value="MinC"/>
</dbReference>
<comment type="function">
    <text evidence="5 6">Cell division inhibitor that blocks the formation of polar Z ring septums. Rapidly oscillates between the poles of the cell to destabilize FtsZ filaments that have formed before they mature into polar Z rings. Prevents FtsZ polymerization.</text>
</comment>
<dbReference type="PANTHER" id="PTHR34108:SF1">
    <property type="entry name" value="SEPTUM SITE-DETERMINING PROTEIN MINC"/>
    <property type="match status" value="1"/>
</dbReference>
<dbReference type="InterPro" id="IPR036145">
    <property type="entry name" value="MinC_C_sf"/>
</dbReference>
<keyword evidence="2 6" id="KW-0132">Cell division</keyword>
<proteinExistence type="inferred from homology"/>
<dbReference type="Gene3D" id="2.160.20.70">
    <property type="match status" value="1"/>
</dbReference>
<reference evidence="7" key="1">
    <citation type="submission" date="2021-03" db="EMBL/GenBank/DDBJ databases">
        <title>Plesiomonas shigelloides zfcc0051, isolated from zebrafish feces.</title>
        <authorList>
            <person name="Vanderhoek Z."/>
            <person name="Gaulke C."/>
        </authorList>
    </citation>
    <scope>NUCLEOTIDE SEQUENCE</scope>
    <source>
        <strain evidence="7">Zfcc0051</strain>
    </source>
</reference>
<comment type="caution">
    <text evidence="7">The sequence shown here is derived from an EMBL/GenBank/DDBJ whole genome shotgun (WGS) entry which is preliminary data.</text>
</comment>
<evidence type="ECO:0000256" key="6">
    <source>
        <dbReference type="HAMAP-Rule" id="MF_00267"/>
    </source>
</evidence>
<dbReference type="PANTHER" id="PTHR34108">
    <property type="entry name" value="SEPTUM SITE-DETERMINING PROTEIN MINC"/>
    <property type="match status" value="1"/>
</dbReference>
<dbReference type="GO" id="GO:0051302">
    <property type="term" value="P:regulation of cell division"/>
    <property type="evidence" value="ECO:0007669"/>
    <property type="project" value="InterPro"/>
</dbReference>
<comment type="similarity">
    <text evidence="1 6">Belongs to the MinC family.</text>
</comment>
<dbReference type="Gene3D" id="3.30.70.260">
    <property type="match status" value="1"/>
</dbReference>
<dbReference type="Pfam" id="PF05209">
    <property type="entry name" value="MinC_N"/>
    <property type="match status" value="1"/>
</dbReference>
<comment type="subunit">
    <text evidence="6">Interacts with MinD and FtsZ.</text>
</comment>
<evidence type="ECO:0000256" key="1">
    <source>
        <dbReference type="ARBA" id="ARBA00006291"/>
    </source>
</evidence>
<evidence type="ECO:0000256" key="4">
    <source>
        <dbReference type="ARBA" id="ARBA00023306"/>
    </source>
</evidence>
<dbReference type="SUPFAM" id="SSF63848">
    <property type="entry name" value="Cell-division inhibitor MinC, C-terminal domain"/>
    <property type="match status" value="1"/>
</dbReference>
<dbReference type="InterPro" id="IPR007874">
    <property type="entry name" value="MinC_N"/>
</dbReference>
<dbReference type="GeneID" id="69703904"/>
<dbReference type="EMBL" id="JAFNAA010000002">
    <property type="protein sequence ID" value="MBO1107073.1"/>
    <property type="molecule type" value="Genomic_DNA"/>
</dbReference>
<accession>A0A2P1VTR3</accession>
<dbReference type="HAMAP" id="MF_00267">
    <property type="entry name" value="MinC"/>
    <property type="match status" value="1"/>
</dbReference>
<evidence type="ECO:0000256" key="2">
    <source>
        <dbReference type="ARBA" id="ARBA00022618"/>
    </source>
</evidence>
<dbReference type="GO" id="GO:0000902">
    <property type="term" value="P:cell morphogenesis"/>
    <property type="evidence" value="ECO:0007669"/>
    <property type="project" value="InterPro"/>
</dbReference>
<dbReference type="InterPro" id="IPR005526">
    <property type="entry name" value="Septum_form_inhib_MinC_C"/>
</dbReference>
<dbReference type="AlphaFoldDB" id="A0A2P1VTR3"/>
<dbReference type="InterPro" id="IPR016098">
    <property type="entry name" value="CAP/MinC_C"/>
</dbReference>
<dbReference type="Pfam" id="PF03775">
    <property type="entry name" value="MinC_C"/>
    <property type="match status" value="1"/>
</dbReference>
<evidence type="ECO:0000313" key="8">
    <source>
        <dbReference type="Proteomes" id="UP000664658"/>
    </source>
</evidence>
<dbReference type="NCBIfam" id="TIGR01222">
    <property type="entry name" value="minC"/>
    <property type="match status" value="1"/>
</dbReference>
<dbReference type="GO" id="GO:0000917">
    <property type="term" value="P:division septum assembly"/>
    <property type="evidence" value="ECO:0007669"/>
    <property type="project" value="UniProtKB-KW"/>
</dbReference>
<evidence type="ECO:0000256" key="3">
    <source>
        <dbReference type="ARBA" id="ARBA00023210"/>
    </source>
</evidence>
<dbReference type="Proteomes" id="UP000664658">
    <property type="component" value="Unassembled WGS sequence"/>
</dbReference>
<protein>
    <recommendedName>
        <fullName evidence="6">Probable septum site-determining protein MinC</fullName>
    </recommendedName>
</protein>
<keyword evidence="4 6" id="KW-0131">Cell cycle</keyword>
<keyword evidence="3 6" id="KW-0717">Septation</keyword>